<dbReference type="AlphaFoldDB" id="A0A9W8LM90"/>
<evidence type="ECO:0000313" key="5">
    <source>
        <dbReference type="Proteomes" id="UP001140217"/>
    </source>
</evidence>
<dbReference type="EC" id="3.6.1.43" evidence="2"/>
<feature type="transmembrane region" description="Helical" evidence="2">
    <location>
        <begin position="24"/>
        <end position="47"/>
    </location>
</feature>
<dbReference type="EMBL" id="JANBUL010000008">
    <property type="protein sequence ID" value="KAJ2785713.1"/>
    <property type="molecule type" value="Genomic_DNA"/>
</dbReference>
<feature type="transmembrane region" description="Helical" evidence="2">
    <location>
        <begin position="147"/>
        <end position="167"/>
    </location>
</feature>
<feature type="transmembrane region" description="Helical" evidence="2">
    <location>
        <begin position="122"/>
        <end position="141"/>
    </location>
</feature>
<dbReference type="PANTHER" id="PTHR11247:SF1">
    <property type="entry name" value="DOLICHYLDIPHOSPHATASE 1"/>
    <property type="match status" value="1"/>
</dbReference>
<evidence type="ECO:0000256" key="2">
    <source>
        <dbReference type="RuleBase" id="RU367078"/>
    </source>
</evidence>
<keyword evidence="1 2" id="KW-0378">Hydrolase</keyword>
<proteinExistence type="inferred from homology"/>
<dbReference type="InterPro" id="IPR036938">
    <property type="entry name" value="PAP2/HPO_sf"/>
</dbReference>
<keyword evidence="2" id="KW-0256">Endoplasmic reticulum</keyword>
<accession>A0A9W8LM90</accession>
<feature type="domain" description="Phosphatidic acid phosphatase type 2/haloperoxidase" evidence="3">
    <location>
        <begin position="52"/>
        <end position="164"/>
    </location>
</feature>
<dbReference type="SUPFAM" id="SSF48317">
    <property type="entry name" value="Acid phosphatase/Vanadium-dependent haloperoxidase"/>
    <property type="match status" value="1"/>
</dbReference>
<comment type="function">
    <text evidence="2">Required for efficient N-glycosylation. Necessary for maintaining optimal levels of dolichol-linked oligosaccharides. Hydrolyzes dolichyl pyrophosphate at a very high rate and dolichyl monophosphate at a much lower rate. Does not act on phosphatidate.</text>
</comment>
<comment type="similarity">
    <text evidence="2">Belongs to the dolichyldiphosphatase family.</text>
</comment>
<dbReference type="Pfam" id="PF01569">
    <property type="entry name" value="PAP2"/>
    <property type="match status" value="1"/>
</dbReference>
<keyword evidence="2" id="KW-0472">Membrane</keyword>
<dbReference type="PANTHER" id="PTHR11247">
    <property type="entry name" value="PALMITOYL-PROTEIN THIOESTERASE/DOLICHYLDIPHOSPHATASE 1"/>
    <property type="match status" value="1"/>
</dbReference>
<keyword evidence="5" id="KW-1185">Reference proteome</keyword>
<gene>
    <name evidence="4" type="primary">DOLPP1</name>
    <name evidence="4" type="ORF">H4R18_000404</name>
</gene>
<dbReference type="InterPro" id="IPR000326">
    <property type="entry name" value="PAP2/HPO"/>
</dbReference>
<reference evidence="4" key="1">
    <citation type="submission" date="2022-07" db="EMBL/GenBank/DDBJ databases">
        <title>Phylogenomic reconstructions and comparative analyses of Kickxellomycotina fungi.</title>
        <authorList>
            <person name="Reynolds N.K."/>
            <person name="Stajich J.E."/>
            <person name="Barry K."/>
            <person name="Grigoriev I.V."/>
            <person name="Crous P."/>
            <person name="Smith M.E."/>
        </authorList>
    </citation>
    <scope>NUCLEOTIDE SEQUENCE</scope>
    <source>
        <strain evidence="4">NBRC 105414</strain>
    </source>
</reference>
<feature type="transmembrane region" description="Helical" evidence="2">
    <location>
        <begin position="54"/>
        <end position="75"/>
    </location>
</feature>
<dbReference type="Gene3D" id="1.20.144.10">
    <property type="entry name" value="Phosphatidic acid phosphatase type 2/haloperoxidase"/>
    <property type="match status" value="1"/>
</dbReference>
<dbReference type="Proteomes" id="UP001140217">
    <property type="component" value="Unassembled WGS sequence"/>
</dbReference>
<feature type="transmembrane region" description="Helical" evidence="2">
    <location>
        <begin position="95"/>
        <end position="110"/>
    </location>
</feature>
<comment type="catalytic activity">
    <reaction evidence="2">
        <text>a di-trans,poly-cis-dolichyl diphosphate + H2O = a di-trans,poly-cis-dolichyl phosphate + phosphate + H(+)</text>
        <dbReference type="Rhea" id="RHEA:14385"/>
        <dbReference type="Rhea" id="RHEA-COMP:19498"/>
        <dbReference type="Rhea" id="RHEA-COMP:19506"/>
        <dbReference type="ChEBI" id="CHEBI:15377"/>
        <dbReference type="ChEBI" id="CHEBI:15378"/>
        <dbReference type="ChEBI" id="CHEBI:43474"/>
        <dbReference type="ChEBI" id="CHEBI:57497"/>
        <dbReference type="ChEBI" id="CHEBI:57683"/>
        <dbReference type="EC" id="3.6.1.43"/>
    </reaction>
</comment>
<evidence type="ECO:0000259" key="3">
    <source>
        <dbReference type="SMART" id="SM00014"/>
    </source>
</evidence>
<organism evidence="4 5">
    <name type="scientific">Coemansia javaensis</name>
    <dbReference type="NCBI Taxonomy" id="2761396"/>
    <lineage>
        <taxon>Eukaryota</taxon>
        <taxon>Fungi</taxon>
        <taxon>Fungi incertae sedis</taxon>
        <taxon>Zoopagomycota</taxon>
        <taxon>Kickxellomycotina</taxon>
        <taxon>Kickxellomycetes</taxon>
        <taxon>Kickxellales</taxon>
        <taxon>Kickxellaceae</taxon>
        <taxon>Coemansia</taxon>
    </lineage>
</organism>
<dbReference type="GO" id="GO:0006487">
    <property type="term" value="P:protein N-linked glycosylation"/>
    <property type="evidence" value="ECO:0007669"/>
    <property type="project" value="UniProtKB-UniRule"/>
</dbReference>
<sequence length="216" mass="23407">MDGAQRQLRPFGLTYFQYEDGDHVGMLLALASLAPIFLVVAETAVVLSRREAAGILLLAGQLLNEALNLALKLWIREDRPHQHLGDGYGMPSSHAQFMGFFAVYMALYFERQVAALAAHRRLVLAGAAVLAALVAASRVYLGYHTAAQVLAGVAAGVASGAAWYAFVERVVRGGGILDAALATRPCRWLLIRDSRGIRDIARAEYDLSMAARRKQA</sequence>
<keyword evidence="2" id="KW-0812">Transmembrane</keyword>
<dbReference type="GO" id="GO:0008610">
    <property type="term" value="P:lipid biosynthetic process"/>
    <property type="evidence" value="ECO:0007669"/>
    <property type="project" value="TreeGrafter"/>
</dbReference>
<comment type="caution">
    <text evidence="4">The sequence shown here is derived from an EMBL/GenBank/DDBJ whole genome shotgun (WGS) entry which is preliminary data.</text>
</comment>
<protein>
    <recommendedName>
        <fullName evidence="2">Dolichyldiphosphatase</fullName>
        <ecNumber evidence="2">3.6.1.43</ecNumber>
    </recommendedName>
</protein>
<comment type="subcellular location">
    <subcellularLocation>
        <location evidence="2">Endoplasmic reticulum membrane</location>
        <topology evidence="2">Multi-pass membrane protein</topology>
    </subcellularLocation>
</comment>
<name>A0A9W8LM90_9FUNG</name>
<comment type="pathway">
    <text evidence="2">Protein modification; protein glycosylation.</text>
</comment>
<keyword evidence="2" id="KW-1133">Transmembrane helix</keyword>
<dbReference type="GO" id="GO:0005789">
    <property type="term" value="C:endoplasmic reticulum membrane"/>
    <property type="evidence" value="ECO:0007669"/>
    <property type="project" value="UniProtKB-SubCell"/>
</dbReference>
<evidence type="ECO:0000313" key="4">
    <source>
        <dbReference type="EMBL" id="KAJ2785713.1"/>
    </source>
</evidence>
<dbReference type="GO" id="GO:0047874">
    <property type="term" value="F:dolichyldiphosphatase activity"/>
    <property type="evidence" value="ECO:0007669"/>
    <property type="project" value="UniProtKB-UniRule"/>
</dbReference>
<dbReference type="SMART" id="SM00014">
    <property type="entry name" value="acidPPc"/>
    <property type="match status" value="1"/>
</dbReference>
<dbReference type="OrthoDB" id="302705at2759"/>
<evidence type="ECO:0000256" key="1">
    <source>
        <dbReference type="ARBA" id="ARBA00022801"/>
    </source>
</evidence>